<sequence>MTIHIPDDLSVVNIGLPLFAEAIAQQGRPVQQLDWRIPAGGDPAAVAALAELFGPRSRDIDRANAEVVRRLDEGAPILTRVAPARDVIDGLPDRTLLHCGPAIAFEEVCDPLRRSMRAAAVAEGWAADPVEADRLIADGSLALCPAGDYGVVVPMATAMGPATPVFVVDNEAGGTRAFSPVNQGPGDTAWFGRDSDGAIARLRFLQGVGGSMLRDVMRAAGPIDVMALATQGVQIGDDVHMRTQGTTNLLIRNLLPHLAALPDAGRVELARFLSGNHLFFLNLAMAAARSLTMWAEQVSGSSVVTTMCRNGTTFGLRLAGNDTLFVTEAPPILDAMYYPDYGPETSAPDIGDSAVLELVGLGGAAAAGSPAVAGFLGGRMSDARAVTEDMAQTCVTHSSRFTLPTWDYQGTPLGVDARYVVELGLPPRITTGILHTSSGAGQIGAGVATAPIACFRDAVLALAAEDPRTPVTPSS</sequence>
<dbReference type="Gene3D" id="1.10.10.660">
    <property type="entry name" value="conserved protein of unknown function from Enterococcus faecalis V583"/>
    <property type="match status" value="1"/>
</dbReference>
<evidence type="ECO:0000313" key="1">
    <source>
        <dbReference type="EMBL" id="TWP38041.1"/>
    </source>
</evidence>
<dbReference type="Gene3D" id="3.90.1710.10">
    <property type="entry name" value="Enterococcus faecalis V583 domain"/>
    <property type="match status" value="1"/>
</dbReference>
<proteinExistence type="predicted"/>
<gene>
    <name evidence="1" type="ORF">FGL98_04875</name>
</gene>
<dbReference type="Gene3D" id="3.40.50.720">
    <property type="entry name" value="NAD(P)-binding Rossmann-like Domain"/>
    <property type="match status" value="1"/>
</dbReference>
<evidence type="ECO:0000313" key="2">
    <source>
        <dbReference type="Proteomes" id="UP000320244"/>
    </source>
</evidence>
<protein>
    <submittedName>
        <fullName evidence="1">DUF1116 domain-containing protein</fullName>
    </submittedName>
</protein>
<dbReference type="RefSeq" id="WP_146315611.1">
    <property type="nucleotide sequence ID" value="NZ_VCQV01000004.1"/>
</dbReference>
<accession>A0A563E750</accession>
<dbReference type="Gene3D" id="3.90.1700.10">
    <property type="entry name" value="v583 domain like"/>
    <property type="match status" value="1"/>
</dbReference>
<organism evidence="1 2">
    <name type="scientific">Leekyejoonella antrihumi</name>
    <dbReference type="NCBI Taxonomy" id="1660198"/>
    <lineage>
        <taxon>Bacteria</taxon>
        <taxon>Bacillati</taxon>
        <taxon>Actinomycetota</taxon>
        <taxon>Actinomycetes</taxon>
        <taxon>Micrococcales</taxon>
        <taxon>Dermacoccaceae</taxon>
        <taxon>Leekyejoonella</taxon>
    </lineage>
</organism>
<keyword evidence="2" id="KW-1185">Reference proteome</keyword>
<dbReference type="Pfam" id="PF06545">
    <property type="entry name" value="AllG"/>
    <property type="match status" value="1"/>
</dbReference>
<comment type="caution">
    <text evidence="1">The sequence shown here is derived from an EMBL/GenBank/DDBJ whole genome shotgun (WGS) entry which is preliminary data.</text>
</comment>
<dbReference type="OrthoDB" id="6193532at2"/>
<name>A0A563E750_9MICO</name>
<reference evidence="1 2" key="2">
    <citation type="submission" date="2019-08" db="EMBL/GenBank/DDBJ databases">
        <title>Jejuicoccus antrihumi gen. nov., sp. nov., a new member of the family Dermacoccaceae isolated from a cave.</title>
        <authorList>
            <person name="Schumann P."/>
            <person name="Kim I.S."/>
        </authorList>
    </citation>
    <scope>NUCLEOTIDE SEQUENCE [LARGE SCALE GENOMIC DNA]</scope>
    <source>
        <strain evidence="1 2">C5-26</strain>
    </source>
</reference>
<reference evidence="1 2" key="1">
    <citation type="submission" date="2019-05" db="EMBL/GenBank/DDBJ databases">
        <authorList>
            <person name="Lee S.D."/>
        </authorList>
    </citation>
    <scope>NUCLEOTIDE SEQUENCE [LARGE SCALE GENOMIC DNA]</scope>
    <source>
        <strain evidence="1 2">C5-26</strain>
    </source>
</reference>
<dbReference type="AlphaFoldDB" id="A0A563E750"/>
<dbReference type="Proteomes" id="UP000320244">
    <property type="component" value="Unassembled WGS sequence"/>
</dbReference>
<dbReference type="EMBL" id="VCQV01000004">
    <property type="protein sequence ID" value="TWP38041.1"/>
    <property type="molecule type" value="Genomic_DNA"/>
</dbReference>
<dbReference type="InterPro" id="IPR024033">
    <property type="entry name" value="OXTCase_su_AllG_h-dom"/>
</dbReference>
<dbReference type="InterPro" id="IPR009499">
    <property type="entry name" value="AllG-like"/>
</dbReference>